<dbReference type="EMBL" id="JARKIK010000646">
    <property type="protein sequence ID" value="KAK8720263.1"/>
    <property type="molecule type" value="Genomic_DNA"/>
</dbReference>
<evidence type="ECO:0000313" key="2">
    <source>
        <dbReference type="EMBL" id="KAK8720263.1"/>
    </source>
</evidence>
<protein>
    <submittedName>
        <fullName evidence="2">Uncharacterized protein</fullName>
    </submittedName>
</protein>
<organism evidence="2 3">
    <name type="scientific">Cherax quadricarinatus</name>
    <name type="common">Australian red claw crayfish</name>
    <dbReference type="NCBI Taxonomy" id="27406"/>
    <lineage>
        <taxon>Eukaryota</taxon>
        <taxon>Metazoa</taxon>
        <taxon>Ecdysozoa</taxon>
        <taxon>Arthropoda</taxon>
        <taxon>Crustacea</taxon>
        <taxon>Multicrustacea</taxon>
        <taxon>Malacostraca</taxon>
        <taxon>Eumalacostraca</taxon>
        <taxon>Eucarida</taxon>
        <taxon>Decapoda</taxon>
        <taxon>Pleocyemata</taxon>
        <taxon>Astacidea</taxon>
        <taxon>Parastacoidea</taxon>
        <taxon>Parastacidae</taxon>
        <taxon>Cherax</taxon>
    </lineage>
</organism>
<reference evidence="2 3" key="1">
    <citation type="journal article" date="2024" name="BMC Genomics">
        <title>Genome assembly of redclaw crayfish (Cherax quadricarinatus) provides insights into its immune adaptation and hypoxia tolerance.</title>
        <authorList>
            <person name="Liu Z."/>
            <person name="Zheng J."/>
            <person name="Li H."/>
            <person name="Fang K."/>
            <person name="Wang S."/>
            <person name="He J."/>
            <person name="Zhou D."/>
            <person name="Weng S."/>
            <person name="Chi M."/>
            <person name="Gu Z."/>
            <person name="He J."/>
            <person name="Li F."/>
            <person name="Wang M."/>
        </authorList>
    </citation>
    <scope>NUCLEOTIDE SEQUENCE [LARGE SCALE GENOMIC DNA]</scope>
    <source>
        <strain evidence="2">ZL_2023a</strain>
    </source>
</reference>
<name>A0AAW0VSY7_CHEQU</name>
<dbReference type="Proteomes" id="UP001445076">
    <property type="component" value="Unassembled WGS sequence"/>
</dbReference>
<gene>
    <name evidence="2" type="ORF">OTU49_013465</name>
</gene>
<evidence type="ECO:0000313" key="3">
    <source>
        <dbReference type="Proteomes" id="UP001445076"/>
    </source>
</evidence>
<feature type="compositionally biased region" description="Polar residues" evidence="1">
    <location>
        <begin position="38"/>
        <end position="48"/>
    </location>
</feature>
<feature type="non-terminal residue" evidence="2">
    <location>
        <position position="1"/>
    </location>
</feature>
<feature type="non-terminal residue" evidence="2">
    <location>
        <position position="162"/>
    </location>
</feature>
<comment type="caution">
    <text evidence="2">The sequence shown here is derived from an EMBL/GenBank/DDBJ whole genome shotgun (WGS) entry which is preliminary data.</text>
</comment>
<keyword evidence="3" id="KW-1185">Reference proteome</keyword>
<feature type="compositionally biased region" description="Polar residues" evidence="1">
    <location>
        <begin position="10"/>
        <end position="28"/>
    </location>
</feature>
<proteinExistence type="predicted"/>
<dbReference type="AlphaFoldDB" id="A0AAW0VSY7"/>
<feature type="region of interest" description="Disordered" evidence="1">
    <location>
        <begin position="1"/>
        <end position="110"/>
    </location>
</feature>
<sequence length="162" mass="17912">IFNATEDPNRTQSPSEQNDGSLHSSVRNWFSELHDAASETSSPLSNKTVPLLGYSEPVSRSISKTNMGRKHKNSRGKTKKTNGSRRVRVDIGGASGSRKTGKKKEDETQEREMLLKEYEGHDTHQYKQRTAAPGLYVLQLEGRGGSTHVHVQASTSWLPAPP</sequence>
<accession>A0AAW0VSY7</accession>
<feature type="compositionally biased region" description="Basic residues" evidence="1">
    <location>
        <begin position="67"/>
        <end position="86"/>
    </location>
</feature>
<evidence type="ECO:0000256" key="1">
    <source>
        <dbReference type="SAM" id="MobiDB-lite"/>
    </source>
</evidence>